<comment type="caution">
    <text evidence="9">The sequence shown here is derived from an EMBL/GenBank/DDBJ whole genome shotgun (WGS) entry which is preliminary data.</text>
</comment>
<comment type="subcellular location">
    <subcellularLocation>
        <location evidence="1">Membrane</location>
    </subcellularLocation>
</comment>
<evidence type="ECO:0000313" key="10">
    <source>
        <dbReference type="Proteomes" id="UP001432027"/>
    </source>
</evidence>
<dbReference type="AlphaFoldDB" id="A0AAV5U2F8"/>
<evidence type="ECO:0000256" key="1">
    <source>
        <dbReference type="ARBA" id="ARBA00004370"/>
    </source>
</evidence>
<gene>
    <name evidence="9" type="ORF">PENTCL1PPCAC_22788</name>
</gene>
<accession>A0AAV5U2F8</accession>
<evidence type="ECO:0000256" key="3">
    <source>
        <dbReference type="ARBA" id="ARBA00022692"/>
    </source>
</evidence>
<dbReference type="EMBL" id="BTSX01000005">
    <property type="protein sequence ID" value="GMT00614.1"/>
    <property type="molecule type" value="Genomic_DNA"/>
</dbReference>
<proteinExistence type="predicted"/>
<feature type="transmembrane region" description="Helical" evidence="7">
    <location>
        <begin position="6"/>
        <end position="25"/>
    </location>
</feature>
<keyword evidence="5 7" id="KW-1133">Transmembrane helix</keyword>
<evidence type="ECO:0000256" key="7">
    <source>
        <dbReference type="SAM" id="Phobius"/>
    </source>
</evidence>
<keyword evidence="2" id="KW-0813">Transport</keyword>
<name>A0AAV5U2F8_9BILA</name>
<dbReference type="Gene3D" id="1.20.120.1770">
    <property type="match status" value="1"/>
</dbReference>
<organism evidence="9 10">
    <name type="scientific">Pristionchus entomophagus</name>
    <dbReference type="NCBI Taxonomy" id="358040"/>
    <lineage>
        <taxon>Eukaryota</taxon>
        <taxon>Metazoa</taxon>
        <taxon>Ecdysozoa</taxon>
        <taxon>Nematoda</taxon>
        <taxon>Chromadorea</taxon>
        <taxon>Rhabditida</taxon>
        <taxon>Rhabditina</taxon>
        <taxon>Diplogasteromorpha</taxon>
        <taxon>Diplogasteroidea</taxon>
        <taxon>Neodiplogasteridae</taxon>
        <taxon>Pristionchus</taxon>
    </lineage>
</organism>
<protein>
    <recommendedName>
        <fullName evidence="8">Cytochrome b561 domain-containing protein</fullName>
    </recommendedName>
</protein>
<evidence type="ECO:0000259" key="8">
    <source>
        <dbReference type="PROSITE" id="PS50939"/>
    </source>
</evidence>
<dbReference type="InterPro" id="IPR006593">
    <property type="entry name" value="Cyt_b561/ferric_Rdtase_TM"/>
</dbReference>
<feature type="domain" description="Cytochrome b561" evidence="8">
    <location>
        <begin position="1"/>
        <end position="95"/>
    </location>
</feature>
<keyword evidence="4" id="KW-0249">Electron transport</keyword>
<feature type="non-terminal residue" evidence="9">
    <location>
        <position position="1"/>
    </location>
</feature>
<evidence type="ECO:0000256" key="4">
    <source>
        <dbReference type="ARBA" id="ARBA00022982"/>
    </source>
</evidence>
<reference evidence="9" key="1">
    <citation type="submission" date="2023-10" db="EMBL/GenBank/DDBJ databases">
        <title>Genome assembly of Pristionchus species.</title>
        <authorList>
            <person name="Yoshida K."/>
            <person name="Sommer R.J."/>
        </authorList>
    </citation>
    <scope>NUCLEOTIDE SEQUENCE</scope>
    <source>
        <strain evidence="9">RS0144</strain>
    </source>
</reference>
<dbReference type="Proteomes" id="UP001432027">
    <property type="component" value="Unassembled WGS sequence"/>
</dbReference>
<feature type="transmembrane region" description="Helical" evidence="7">
    <location>
        <begin position="130"/>
        <end position="151"/>
    </location>
</feature>
<dbReference type="GO" id="GO:0016020">
    <property type="term" value="C:membrane"/>
    <property type="evidence" value="ECO:0007669"/>
    <property type="project" value="UniProtKB-SubCell"/>
</dbReference>
<feature type="transmembrane region" description="Helical" evidence="7">
    <location>
        <begin position="46"/>
        <end position="68"/>
    </location>
</feature>
<feature type="transmembrane region" description="Helical" evidence="7">
    <location>
        <begin position="74"/>
        <end position="94"/>
    </location>
</feature>
<keyword evidence="10" id="KW-1185">Reference proteome</keyword>
<keyword evidence="3 7" id="KW-0812">Transmembrane</keyword>
<evidence type="ECO:0000256" key="2">
    <source>
        <dbReference type="ARBA" id="ARBA00022448"/>
    </source>
</evidence>
<dbReference type="PROSITE" id="PS50939">
    <property type="entry name" value="CYTOCHROME_B561"/>
    <property type="match status" value="1"/>
</dbReference>
<keyword evidence="6 7" id="KW-0472">Membrane</keyword>
<evidence type="ECO:0000313" key="9">
    <source>
        <dbReference type="EMBL" id="GMT00614.1"/>
    </source>
</evidence>
<sequence length="152" mass="16990">PGAIHSLTGAISLLGVILQFTLAFIRPSPDSIIRPYFNSSHRLIGILSLLFALIATLIASNFFLKYWSDSLRPFLLTILASFLILLSFLLFQVVEGKLQRKRKDGNEEIDMSNGTSSISHSTSESIIRKILFILFFTISFTLSIYIALHLIA</sequence>
<evidence type="ECO:0000256" key="6">
    <source>
        <dbReference type="ARBA" id="ARBA00023136"/>
    </source>
</evidence>
<evidence type="ECO:0000256" key="5">
    <source>
        <dbReference type="ARBA" id="ARBA00022989"/>
    </source>
</evidence>